<keyword evidence="9" id="KW-1185">Reference proteome</keyword>
<dbReference type="InterPro" id="IPR002528">
    <property type="entry name" value="MATE_fam"/>
</dbReference>
<dbReference type="PANTHER" id="PTHR43549:SF2">
    <property type="entry name" value="MULTIDRUG RESISTANCE PROTEIN NORM-RELATED"/>
    <property type="match status" value="1"/>
</dbReference>
<evidence type="ECO:0000256" key="1">
    <source>
        <dbReference type="ARBA" id="ARBA00004429"/>
    </source>
</evidence>
<feature type="transmembrane region" description="Helical" evidence="7">
    <location>
        <begin position="414"/>
        <end position="436"/>
    </location>
</feature>
<proteinExistence type="predicted"/>
<feature type="transmembrane region" description="Helical" evidence="7">
    <location>
        <begin position="269"/>
        <end position="297"/>
    </location>
</feature>
<feature type="transmembrane region" description="Helical" evidence="7">
    <location>
        <begin position="388"/>
        <end position="408"/>
    </location>
</feature>
<keyword evidence="4 7" id="KW-0812">Transmembrane</keyword>
<dbReference type="STRING" id="254406.SAMN04488042_101120"/>
<organism evidence="8 9">
    <name type="scientific">Shimia aestuarii</name>
    <dbReference type="NCBI Taxonomy" id="254406"/>
    <lineage>
        <taxon>Bacteria</taxon>
        <taxon>Pseudomonadati</taxon>
        <taxon>Pseudomonadota</taxon>
        <taxon>Alphaproteobacteria</taxon>
        <taxon>Rhodobacterales</taxon>
        <taxon>Roseobacteraceae</taxon>
    </lineage>
</organism>
<name>A0A1I4HHS7_9RHOB</name>
<comment type="subcellular location">
    <subcellularLocation>
        <location evidence="1">Cell inner membrane</location>
        <topology evidence="1">Multi-pass membrane protein</topology>
    </subcellularLocation>
</comment>
<keyword evidence="3" id="KW-1003">Cell membrane</keyword>
<feature type="transmembrane region" description="Helical" evidence="7">
    <location>
        <begin position="21"/>
        <end position="43"/>
    </location>
</feature>
<dbReference type="AlphaFoldDB" id="A0A1I4HHS7"/>
<feature type="transmembrane region" description="Helical" evidence="7">
    <location>
        <begin position="236"/>
        <end position="257"/>
    </location>
</feature>
<dbReference type="EMBL" id="FOTQ01000001">
    <property type="protein sequence ID" value="SFL41848.1"/>
    <property type="molecule type" value="Genomic_DNA"/>
</dbReference>
<feature type="transmembrane region" description="Helical" evidence="7">
    <location>
        <begin position="94"/>
        <end position="113"/>
    </location>
</feature>
<protein>
    <submittedName>
        <fullName evidence="8">Putative efflux protein, MATE family</fullName>
    </submittedName>
</protein>
<dbReference type="PIRSF" id="PIRSF006603">
    <property type="entry name" value="DinF"/>
    <property type="match status" value="1"/>
</dbReference>
<keyword evidence="5 7" id="KW-1133">Transmembrane helix</keyword>
<feature type="transmembrane region" description="Helical" evidence="7">
    <location>
        <begin position="168"/>
        <end position="189"/>
    </location>
</feature>
<feature type="transmembrane region" description="Helical" evidence="7">
    <location>
        <begin position="317"/>
        <end position="342"/>
    </location>
</feature>
<keyword evidence="2" id="KW-0813">Transport</keyword>
<feature type="transmembrane region" description="Helical" evidence="7">
    <location>
        <begin position="133"/>
        <end position="156"/>
    </location>
</feature>
<dbReference type="GO" id="GO:0042910">
    <property type="term" value="F:xenobiotic transmembrane transporter activity"/>
    <property type="evidence" value="ECO:0007669"/>
    <property type="project" value="InterPro"/>
</dbReference>
<evidence type="ECO:0000256" key="7">
    <source>
        <dbReference type="SAM" id="Phobius"/>
    </source>
</evidence>
<gene>
    <name evidence="8" type="ORF">SAMN04488042_101120</name>
</gene>
<evidence type="ECO:0000256" key="5">
    <source>
        <dbReference type="ARBA" id="ARBA00022989"/>
    </source>
</evidence>
<accession>A0A1I4HHS7</accession>
<dbReference type="Proteomes" id="UP000199144">
    <property type="component" value="Unassembled WGS sequence"/>
</dbReference>
<dbReference type="RefSeq" id="WP_242654664.1">
    <property type="nucleotide sequence ID" value="NZ_FOTQ01000001.1"/>
</dbReference>
<evidence type="ECO:0000313" key="8">
    <source>
        <dbReference type="EMBL" id="SFL41848.1"/>
    </source>
</evidence>
<feature type="transmembrane region" description="Helical" evidence="7">
    <location>
        <begin position="354"/>
        <end position="376"/>
    </location>
</feature>
<sequence length="443" mass="46782">MQRRGRFLDGSTMGHVVRMTLTGAVGITFVFLVDLANLLWIARIGDQKLVAAIGYAFAIQFFAVSIGIGLMIAGTALISRRIGMGDFERARHEATSAMVLTIAVQTFVALLFVSLRKPMLALVGAEGETLALAARYILISMPSLIVMAIGLAGQACLRAEGDGRRSMFVTLTSGAVAMVIDPFLILGLGLGLDGAAMGVVLSRFVMAGMAMRFAIGVHNLYARPAIWAIRRCVGPFAKVAVPAILTQMATPFGNYLLTGVIAGFGDNAVAAWAVVNRLMVVAFGGIFSLSGAVGGIFGQNYGAGLYDRLRMTFRDALVFCAGYTLLAWALLAATAQLVVQGFGLVGEGVLVYEAFAYVGAGAFIFTGALFVSNATFNNTDKPARSTMLNWLRDGVLILPVAWWAASVFEAPGVVYAQSGVGAAVGLLGAIWSWHYLRGIGRPV</sequence>
<dbReference type="Pfam" id="PF01554">
    <property type="entry name" value="MatE"/>
    <property type="match status" value="2"/>
</dbReference>
<evidence type="ECO:0000313" key="9">
    <source>
        <dbReference type="Proteomes" id="UP000199144"/>
    </source>
</evidence>
<evidence type="ECO:0000256" key="2">
    <source>
        <dbReference type="ARBA" id="ARBA00022448"/>
    </source>
</evidence>
<dbReference type="InterPro" id="IPR052031">
    <property type="entry name" value="Membrane_Transporter-Flippase"/>
</dbReference>
<dbReference type="GO" id="GO:0005886">
    <property type="term" value="C:plasma membrane"/>
    <property type="evidence" value="ECO:0007669"/>
    <property type="project" value="UniProtKB-SubCell"/>
</dbReference>
<evidence type="ECO:0000256" key="4">
    <source>
        <dbReference type="ARBA" id="ARBA00022692"/>
    </source>
</evidence>
<feature type="transmembrane region" description="Helical" evidence="7">
    <location>
        <begin position="49"/>
        <end position="73"/>
    </location>
</feature>
<evidence type="ECO:0000256" key="6">
    <source>
        <dbReference type="ARBA" id="ARBA00023136"/>
    </source>
</evidence>
<reference evidence="8 9" key="1">
    <citation type="submission" date="2016-10" db="EMBL/GenBank/DDBJ databases">
        <authorList>
            <person name="de Groot N.N."/>
        </authorList>
    </citation>
    <scope>NUCLEOTIDE SEQUENCE [LARGE SCALE GENOMIC DNA]</scope>
    <source>
        <strain evidence="8 9">DSM 15283</strain>
    </source>
</reference>
<feature type="transmembrane region" description="Helical" evidence="7">
    <location>
        <begin position="195"/>
        <end position="215"/>
    </location>
</feature>
<keyword evidence="6 7" id="KW-0472">Membrane</keyword>
<evidence type="ECO:0000256" key="3">
    <source>
        <dbReference type="ARBA" id="ARBA00022475"/>
    </source>
</evidence>
<dbReference type="InterPro" id="IPR048279">
    <property type="entry name" value="MdtK-like"/>
</dbReference>
<dbReference type="PANTHER" id="PTHR43549">
    <property type="entry name" value="MULTIDRUG RESISTANCE PROTEIN YPNP-RELATED"/>
    <property type="match status" value="1"/>
</dbReference>
<dbReference type="GO" id="GO:0015297">
    <property type="term" value="F:antiporter activity"/>
    <property type="evidence" value="ECO:0007669"/>
    <property type="project" value="InterPro"/>
</dbReference>